<dbReference type="HOGENOM" id="CLU_2535204_0_0_6"/>
<organism evidence="1 2">
    <name type="scientific">Alteromonas naphthalenivorans</name>
    <dbReference type="NCBI Taxonomy" id="715451"/>
    <lineage>
        <taxon>Bacteria</taxon>
        <taxon>Pseudomonadati</taxon>
        <taxon>Pseudomonadota</taxon>
        <taxon>Gammaproteobacteria</taxon>
        <taxon>Alteromonadales</taxon>
        <taxon>Alteromonadaceae</taxon>
        <taxon>Alteromonas/Salinimonas group</taxon>
        <taxon>Alteromonas</taxon>
    </lineage>
</organism>
<dbReference type="KEGG" id="alt:ambt_17595"/>
<reference evidence="1 2" key="1">
    <citation type="journal article" date="2011" name="J. Bacteriol.">
        <title>Complete genome sequence of the polycyclic aromatic hydrocarbon-degrading bacterium Alteromonas sp. strain SN2.</title>
        <authorList>
            <person name="Jin H.M."/>
            <person name="Jeong H."/>
            <person name="Moon E.J."/>
            <person name="Math R.K."/>
            <person name="Lee K."/>
            <person name="Kim H.J."/>
            <person name="Jeon C.O."/>
            <person name="Oh T.K."/>
            <person name="Kim J.F."/>
        </authorList>
    </citation>
    <scope>NUCLEOTIDE SEQUENCE [LARGE SCALE GENOMIC DNA]</scope>
    <source>
        <strain evidence="2">JCM 17741 / KACC 18427 / KCTC 11700BP / SN2</strain>
    </source>
</reference>
<evidence type="ECO:0000313" key="2">
    <source>
        <dbReference type="Proteomes" id="UP000000683"/>
    </source>
</evidence>
<dbReference type="EMBL" id="CP002339">
    <property type="protein sequence ID" value="AEF05021.1"/>
    <property type="molecule type" value="Genomic_DNA"/>
</dbReference>
<keyword evidence="2" id="KW-1185">Reference proteome</keyword>
<protein>
    <submittedName>
        <fullName evidence="1">Uncharacterized protein</fullName>
    </submittedName>
</protein>
<name>F5Z5L6_ALTNA</name>
<dbReference type="AlphaFoldDB" id="F5Z5L6"/>
<sequence>MGFYVIATTTGDIDTATDDEQVAFQETSQGWIGSYRGERLGSVFLDMSEAAINIMAKFKAKYPNTKFIPTEDGEMFGLNESRI</sequence>
<gene>
    <name evidence="1" type="ordered locus">ambt_17595</name>
</gene>
<proteinExistence type="predicted"/>
<dbReference type="RefSeq" id="WP_013785940.1">
    <property type="nucleotide sequence ID" value="NC_015554.1"/>
</dbReference>
<accession>F5Z5L6</accession>
<dbReference type="Proteomes" id="UP000000683">
    <property type="component" value="Chromosome"/>
</dbReference>
<evidence type="ECO:0000313" key="1">
    <source>
        <dbReference type="EMBL" id="AEF05021.1"/>
    </source>
</evidence>